<dbReference type="RefSeq" id="WP_064304268.1">
    <property type="nucleotide sequence ID" value="NZ_LUCV01000040.1"/>
</dbReference>
<keyword evidence="3 6" id="KW-0812">Transmembrane</keyword>
<feature type="transmembrane region" description="Helical" evidence="6">
    <location>
        <begin position="43"/>
        <end position="66"/>
    </location>
</feature>
<keyword evidence="2" id="KW-1003">Cell membrane</keyword>
<dbReference type="GO" id="GO:0005886">
    <property type="term" value="C:plasma membrane"/>
    <property type="evidence" value="ECO:0007669"/>
    <property type="project" value="UniProtKB-SubCell"/>
</dbReference>
<feature type="transmembrane region" description="Helical" evidence="6">
    <location>
        <begin position="149"/>
        <end position="169"/>
    </location>
</feature>
<reference evidence="7 8" key="1">
    <citation type="submission" date="2016-03" db="EMBL/GenBank/DDBJ databases">
        <title>Draft Genome Assembly of Pseudomonas putida strain CBF10-2.</title>
        <authorList>
            <person name="Iyer R.S."/>
            <person name="Damania A."/>
        </authorList>
    </citation>
    <scope>NUCLEOTIDE SEQUENCE [LARGE SCALE GENOMIC DNA]</scope>
    <source>
        <strain evidence="7 8">CBF10-2</strain>
    </source>
</reference>
<evidence type="ECO:0000256" key="1">
    <source>
        <dbReference type="ARBA" id="ARBA00004651"/>
    </source>
</evidence>
<dbReference type="PANTHER" id="PTHR30086:SF19">
    <property type="entry name" value="THREONINE EFFLUX PROTEIN"/>
    <property type="match status" value="1"/>
</dbReference>
<proteinExistence type="predicted"/>
<dbReference type="Proteomes" id="UP000077752">
    <property type="component" value="Unassembled WGS sequence"/>
</dbReference>
<sequence length="209" mass="23027">MTYLYSLLLITGIYLAVLASPGPNFFILSQMALNQRHRDARYVAFGIGTGSVFWVILSIAGLATLLSQHPWLSSAVRLLGATYLVWYGGRLLWSALHPVPRSTVIDQLQLDGSRLAAFRTGLLTCVTNPKGAVFWTSAFAAIFPAHPPLWFYLVTVVLIGVLSFAWHVGLGMVFGTSRLRGLYLRVERWINGFAGAALVTLGVQRIFSR</sequence>
<evidence type="ECO:0000256" key="6">
    <source>
        <dbReference type="SAM" id="Phobius"/>
    </source>
</evidence>
<feature type="transmembrane region" description="Helical" evidence="6">
    <location>
        <begin position="189"/>
        <end position="207"/>
    </location>
</feature>
<evidence type="ECO:0000313" key="8">
    <source>
        <dbReference type="Proteomes" id="UP000077752"/>
    </source>
</evidence>
<comment type="caution">
    <text evidence="7">The sequence shown here is derived from an EMBL/GenBank/DDBJ whole genome shotgun (WGS) entry which is preliminary data.</text>
</comment>
<comment type="subcellular location">
    <subcellularLocation>
        <location evidence="1">Cell membrane</location>
        <topology evidence="1">Multi-pass membrane protein</topology>
    </subcellularLocation>
</comment>
<evidence type="ECO:0000256" key="3">
    <source>
        <dbReference type="ARBA" id="ARBA00022692"/>
    </source>
</evidence>
<evidence type="ECO:0000256" key="2">
    <source>
        <dbReference type="ARBA" id="ARBA00022475"/>
    </source>
</evidence>
<dbReference type="AlphaFoldDB" id="A0A177SCV5"/>
<protein>
    <submittedName>
        <fullName evidence="7">Lysine transporter LysE</fullName>
    </submittedName>
</protein>
<keyword evidence="4 6" id="KW-1133">Transmembrane helix</keyword>
<dbReference type="InterPro" id="IPR001123">
    <property type="entry name" value="LeuE-type"/>
</dbReference>
<keyword evidence="5 6" id="KW-0472">Membrane</keyword>
<dbReference type="Pfam" id="PF01810">
    <property type="entry name" value="LysE"/>
    <property type="match status" value="1"/>
</dbReference>
<evidence type="ECO:0000256" key="4">
    <source>
        <dbReference type="ARBA" id="ARBA00022989"/>
    </source>
</evidence>
<dbReference type="EMBL" id="LUCV01000040">
    <property type="protein sequence ID" value="OAI86444.1"/>
    <property type="molecule type" value="Genomic_DNA"/>
</dbReference>
<dbReference type="GO" id="GO:0015171">
    <property type="term" value="F:amino acid transmembrane transporter activity"/>
    <property type="evidence" value="ECO:0007669"/>
    <property type="project" value="TreeGrafter"/>
</dbReference>
<evidence type="ECO:0000313" key="7">
    <source>
        <dbReference type="EMBL" id="OAI86444.1"/>
    </source>
</evidence>
<evidence type="ECO:0000256" key="5">
    <source>
        <dbReference type="ARBA" id="ARBA00023136"/>
    </source>
</evidence>
<accession>A0A177SCV5</accession>
<name>A0A177SCV5_PSEPU</name>
<organism evidence="7 8">
    <name type="scientific">Pseudomonas putida</name>
    <name type="common">Arthrobacter siderocapsulatus</name>
    <dbReference type="NCBI Taxonomy" id="303"/>
    <lineage>
        <taxon>Bacteria</taxon>
        <taxon>Pseudomonadati</taxon>
        <taxon>Pseudomonadota</taxon>
        <taxon>Gammaproteobacteria</taxon>
        <taxon>Pseudomonadales</taxon>
        <taxon>Pseudomonadaceae</taxon>
        <taxon>Pseudomonas</taxon>
    </lineage>
</organism>
<gene>
    <name evidence="7" type="ORF">AYO28_01760</name>
</gene>
<dbReference type="PANTHER" id="PTHR30086">
    <property type="entry name" value="ARGININE EXPORTER PROTEIN ARGO"/>
    <property type="match status" value="1"/>
</dbReference>